<dbReference type="EMBL" id="JAEMWZ010000099">
    <property type="protein sequence ID" value="KAG7136636.1"/>
    <property type="molecule type" value="Genomic_DNA"/>
</dbReference>
<proteinExistence type="predicted"/>
<evidence type="ECO:0000256" key="1">
    <source>
        <dbReference type="ARBA" id="ARBA00004196"/>
    </source>
</evidence>
<evidence type="ECO:0000256" key="3">
    <source>
        <dbReference type="ARBA" id="ARBA00023180"/>
    </source>
</evidence>
<feature type="signal peptide" evidence="5">
    <location>
        <begin position="1"/>
        <end position="17"/>
    </location>
</feature>
<dbReference type="GO" id="GO:0009277">
    <property type="term" value="C:fungal-type cell wall"/>
    <property type="evidence" value="ECO:0007669"/>
    <property type="project" value="TreeGrafter"/>
</dbReference>
<accession>A0A8I2ZTG0</accession>
<dbReference type="Proteomes" id="UP000689129">
    <property type="component" value="Unassembled WGS sequence"/>
</dbReference>
<dbReference type="PANTHER" id="PTHR31018:SF3">
    <property type="entry name" value="RECEPTOR PROTEIN-TYROSINE KINASE"/>
    <property type="match status" value="1"/>
</dbReference>
<evidence type="ECO:0000313" key="6">
    <source>
        <dbReference type="EMBL" id="KAG7136636.1"/>
    </source>
</evidence>
<dbReference type="GO" id="GO:0005886">
    <property type="term" value="C:plasma membrane"/>
    <property type="evidence" value="ECO:0007669"/>
    <property type="project" value="TreeGrafter"/>
</dbReference>
<keyword evidence="2 5" id="KW-0732">Signal</keyword>
<dbReference type="AlphaFoldDB" id="A0A8I2ZTG0"/>
<dbReference type="GO" id="GO:0009986">
    <property type="term" value="C:cell surface"/>
    <property type="evidence" value="ECO:0007669"/>
    <property type="project" value="TreeGrafter"/>
</dbReference>
<dbReference type="GO" id="GO:0031505">
    <property type="term" value="P:fungal-type cell wall organization"/>
    <property type="evidence" value="ECO:0007669"/>
    <property type="project" value="TreeGrafter"/>
</dbReference>
<sequence>MKLVPAILAVGASVASAQSSICSTATYTITSAAEATAIPCRTMESIEISSDLIGAVTIDGPTRLKGNLVVNNATQLVSLASSSLTTIDGRFELVGLELLNDVRFTALTAVETIEWVTLPALGTVVFGTAGVTSASSVRISNTDLRSLDGLNLASVDEMYINNNDRLLSYSTQLANVSKKLEIDSNGPALNVTLANLIWATQLANVSKKLEIDSNGPALNVTLANLIWAQELIINNAASVLVPSLEVINGSMRFDQNSFTTFTAPNLTEFKEGDISFINNPELTNISFPLLETLGGSLTIVNNSRLAGIDGFPELKEIGGAVLLGGDFESVELPSLDDARGAFDVRSTENIDESCKFFDDMEGRQIRGEYNCRGGDENANEANSTSGGSSGNGGSSNNNNNNNGSGSAMLGTNMAALVTVAVIGGLAQLML</sequence>
<organism evidence="6 7">
    <name type="scientific">Verticillium longisporum</name>
    <name type="common">Verticillium dahliae var. longisporum</name>
    <dbReference type="NCBI Taxonomy" id="100787"/>
    <lineage>
        <taxon>Eukaryota</taxon>
        <taxon>Fungi</taxon>
        <taxon>Dikarya</taxon>
        <taxon>Ascomycota</taxon>
        <taxon>Pezizomycotina</taxon>
        <taxon>Sordariomycetes</taxon>
        <taxon>Hypocreomycetidae</taxon>
        <taxon>Glomerellales</taxon>
        <taxon>Plectosphaerellaceae</taxon>
        <taxon>Verticillium</taxon>
    </lineage>
</organism>
<feature type="chain" id="PRO_5034950165" evidence="5">
    <location>
        <begin position="18"/>
        <end position="430"/>
    </location>
</feature>
<feature type="compositionally biased region" description="Low complexity" evidence="4">
    <location>
        <begin position="394"/>
        <end position="404"/>
    </location>
</feature>
<comment type="subcellular location">
    <subcellularLocation>
        <location evidence="1">Cell envelope</location>
    </subcellularLocation>
</comment>
<name>A0A8I2ZTG0_VERLO</name>
<gene>
    <name evidence="6" type="ORF">HYQ45_005796</name>
</gene>
<dbReference type="OrthoDB" id="536881at2759"/>
<evidence type="ECO:0000256" key="5">
    <source>
        <dbReference type="SAM" id="SignalP"/>
    </source>
</evidence>
<comment type="caution">
    <text evidence="6">The sequence shown here is derived from an EMBL/GenBank/DDBJ whole genome shotgun (WGS) entry which is preliminary data.</text>
</comment>
<dbReference type="InterPro" id="IPR051648">
    <property type="entry name" value="CWI-Assembly_Regulator"/>
</dbReference>
<feature type="region of interest" description="Disordered" evidence="4">
    <location>
        <begin position="369"/>
        <end position="404"/>
    </location>
</feature>
<evidence type="ECO:0000313" key="7">
    <source>
        <dbReference type="Proteomes" id="UP000689129"/>
    </source>
</evidence>
<keyword evidence="3" id="KW-0325">Glycoprotein</keyword>
<reference evidence="6" key="1">
    <citation type="journal article" date="2021" name="Mol. Plant Pathol.">
        <title>A 20-kb lineage-specific genomic region tames virulence in pathogenic amphidiploid Verticillium longisporum.</title>
        <authorList>
            <person name="Harting R."/>
            <person name="Starke J."/>
            <person name="Kusch H."/>
            <person name="Poggeler S."/>
            <person name="Maurus I."/>
            <person name="Schluter R."/>
            <person name="Landesfeind M."/>
            <person name="Bulla I."/>
            <person name="Nowrousian M."/>
            <person name="de Jonge R."/>
            <person name="Stahlhut G."/>
            <person name="Hoff K.J."/>
            <person name="Asshauer K.P."/>
            <person name="Thurmer A."/>
            <person name="Stanke M."/>
            <person name="Daniel R."/>
            <person name="Morgenstern B."/>
            <person name="Thomma B.P.H.J."/>
            <person name="Kronstad J.W."/>
            <person name="Braus-Stromeyer S.A."/>
            <person name="Braus G.H."/>
        </authorList>
    </citation>
    <scope>NUCLEOTIDE SEQUENCE</scope>
    <source>
        <strain evidence="6">Vl32</strain>
    </source>
</reference>
<evidence type="ECO:0000256" key="4">
    <source>
        <dbReference type="SAM" id="MobiDB-lite"/>
    </source>
</evidence>
<evidence type="ECO:0000256" key="2">
    <source>
        <dbReference type="ARBA" id="ARBA00022729"/>
    </source>
</evidence>
<protein>
    <submittedName>
        <fullName evidence="6">Protein ecm33 like protein</fullName>
    </submittedName>
</protein>
<dbReference type="PANTHER" id="PTHR31018">
    <property type="entry name" value="SPORULATION-SPECIFIC PROTEIN-RELATED"/>
    <property type="match status" value="1"/>
</dbReference>